<comment type="caution">
    <text evidence="3">The sequence shown here is derived from an EMBL/GenBank/DDBJ whole genome shotgun (WGS) entry which is preliminary data.</text>
</comment>
<accession>A0ABV3QGJ9</accession>
<feature type="chain" id="PRO_5046122141" evidence="1">
    <location>
        <begin position="23"/>
        <end position="605"/>
    </location>
</feature>
<dbReference type="PANTHER" id="PTHR31104">
    <property type="entry name" value="PEPTIDE-N4-(N-ACETYL-BETA-GLUCOSAMINYL)ASPARAGINE AMIDASE A PROTEIN"/>
    <property type="match status" value="1"/>
</dbReference>
<keyword evidence="1" id="KW-0732">Signal</keyword>
<dbReference type="RefSeq" id="WP_367855031.1">
    <property type="nucleotide sequence ID" value="NZ_JBFOHK010000004.1"/>
</dbReference>
<feature type="signal peptide" evidence="1">
    <location>
        <begin position="1"/>
        <end position="22"/>
    </location>
</feature>
<evidence type="ECO:0000313" key="4">
    <source>
        <dbReference type="Proteomes" id="UP001556220"/>
    </source>
</evidence>
<dbReference type="Pfam" id="PF12222">
    <property type="entry name" value="PNGaseA"/>
    <property type="match status" value="1"/>
</dbReference>
<feature type="domain" description="Peptide N-acetyl-beta-D-glucosaminyl asparaginase amidase A N-terminal" evidence="2">
    <location>
        <begin position="76"/>
        <end position="353"/>
    </location>
</feature>
<evidence type="ECO:0000259" key="2">
    <source>
        <dbReference type="Pfam" id="PF12222"/>
    </source>
</evidence>
<protein>
    <submittedName>
        <fullName evidence="3">Peptide-N4-asparagine amidase</fullName>
    </submittedName>
</protein>
<dbReference type="InterPro" id="IPR056948">
    <property type="entry name" value="PNGaseA_N"/>
</dbReference>
<dbReference type="Proteomes" id="UP001556220">
    <property type="component" value="Unassembled WGS sequence"/>
</dbReference>
<sequence>MRDIVRIGCATLLAALAAPTLAAGQAGPATAVHQGDRGAVVVEPALARPPVTPCVVNLFAGMRFDAHGDPTAMNAQPHPWHYAPPAACPGPWAKVVLEADFSVTAGRQYDRTASLWLDGVNLFFGTTQEPGADVAPHWHIERDLSDYASLFRHAGEGQAILNNWVDPTYTGVISGTARLVFYPAVKGAETPAPADRVYGLVGDAQGAPVPVQDGKETLSRTLSLPRNVERAWLDVIAQSQSTDEQWYMCIDDADLGRSRNYALGPPASGDPLGQCGNGNFREVEVSVDGQPAGRAPVYPWTYTGGVDPHLWRPVPDVQTLDFVPYRIDLTPFAALLDDGRPHTVAVRVLGAHHFFSLAANLLVQLDHGREVLAGRLLQNTLADGRARLEPRVERTWNTSAKDGVDGRVDTLQQGDYVIAGELATSHGTVLTRVAQQSGFANRQHFLHPDATTYRQVIDLDTRVVDTVTRSVGGKVDVHRRSLHYPLQVDVTKHMKPDGSFTSVIGMQQGYAKRLDDKRDGKAVSWSTLDDALDSHDTADFNATGTSIANPRDQHGRHTYRFSDSLGSCYMLDVATRSEAVSSVASGKGCPGGANRLDWRSRPYGM</sequence>
<dbReference type="InterPro" id="IPR021102">
    <property type="entry name" value="PNGase_A"/>
</dbReference>
<name>A0ABV3QGJ9_9GAMM</name>
<evidence type="ECO:0000256" key="1">
    <source>
        <dbReference type="SAM" id="SignalP"/>
    </source>
</evidence>
<keyword evidence="4" id="KW-1185">Reference proteome</keyword>
<organism evidence="3 4">
    <name type="scientific">Rhodanobacter lycopersici</name>
    <dbReference type="NCBI Taxonomy" id="3162487"/>
    <lineage>
        <taxon>Bacteria</taxon>
        <taxon>Pseudomonadati</taxon>
        <taxon>Pseudomonadota</taxon>
        <taxon>Gammaproteobacteria</taxon>
        <taxon>Lysobacterales</taxon>
        <taxon>Rhodanobacteraceae</taxon>
        <taxon>Rhodanobacter</taxon>
    </lineage>
</organism>
<evidence type="ECO:0000313" key="3">
    <source>
        <dbReference type="EMBL" id="MEW9572969.1"/>
    </source>
</evidence>
<gene>
    <name evidence="3" type="ORF">ABQJ54_14525</name>
</gene>
<reference evidence="3 4" key="1">
    <citation type="submission" date="2024-06" db="EMBL/GenBank/DDBJ databases">
        <authorList>
            <person name="Woo H."/>
        </authorList>
    </citation>
    <scope>NUCLEOTIDE SEQUENCE [LARGE SCALE GENOMIC DNA]</scope>
    <source>
        <strain evidence="3 4">Si-c</strain>
    </source>
</reference>
<dbReference type="EMBL" id="JBFOHK010000004">
    <property type="protein sequence ID" value="MEW9572969.1"/>
    <property type="molecule type" value="Genomic_DNA"/>
</dbReference>
<proteinExistence type="predicted"/>